<dbReference type="Pfam" id="PF00395">
    <property type="entry name" value="SLH"/>
    <property type="match status" value="2"/>
</dbReference>
<dbReference type="PANTHER" id="PTHR43308">
    <property type="entry name" value="OUTER MEMBRANE PROTEIN ALPHA-RELATED"/>
    <property type="match status" value="1"/>
</dbReference>
<dbReference type="CDD" id="cd00096">
    <property type="entry name" value="Ig"/>
    <property type="match status" value="1"/>
</dbReference>
<keyword evidence="1" id="KW-0677">Repeat</keyword>
<dbReference type="RefSeq" id="WP_271012786.1">
    <property type="nucleotide sequence ID" value="NZ_JAQIFT010000056.1"/>
</dbReference>
<dbReference type="PROSITE" id="PS51272">
    <property type="entry name" value="SLH"/>
    <property type="match status" value="2"/>
</dbReference>
<name>A0AA42DPL6_9FIRM</name>
<evidence type="ECO:0000256" key="1">
    <source>
        <dbReference type="ARBA" id="ARBA00022737"/>
    </source>
</evidence>
<dbReference type="InterPro" id="IPR036179">
    <property type="entry name" value="Ig-like_dom_sf"/>
</dbReference>
<gene>
    <name evidence="5" type="ORF">PBV87_15100</name>
</gene>
<dbReference type="AlphaFoldDB" id="A0AA42DPL6"/>
<dbReference type="PROSITE" id="PS50835">
    <property type="entry name" value="IG_LIKE"/>
    <property type="match status" value="1"/>
</dbReference>
<evidence type="ECO:0000313" key="6">
    <source>
        <dbReference type="Proteomes" id="UP001169242"/>
    </source>
</evidence>
<accession>A0AA42DPL6</accession>
<proteinExistence type="predicted"/>
<dbReference type="Pfam" id="PF07679">
    <property type="entry name" value="I-set"/>
    <property type="match status" value="1"/>
</dbReference>
<comment type="caution">
    <text evidence="5">The sequence shown here is derived from an EMBL/GenBank/DDBJ whole genome shotgun (WGS) entry which is preliminary data.</text>
</comment>
<keyword evidence="2" id="KW-0732">Signal</keyword>
<dbReference type="Gene3D" id="2.60.40.10">
    <property type="entry name" value="Immunoglobulins"/>
    <property type="match status" value="1"/>
</dbReference>
<dbReference type="Proteomes" id="UP001169242">
    <property type="component" value="Unassembled WGS sequence"/>
</dbReference>
<dbReference type="InterPro" id="IPR001119">
    <property type="entry name" value="SLH_dom"/>
</dbReference>
<feature type="domain" description="SLH" evidence="4">
    <location>
        <begin position="733"/>
        <end position="791"/>
    </location>
</feature>
<dbReference type="EMBL" id="JAQIFT010000056">
    <property type="protein sequence ID" value="MDA3732803.1"/>
    <property type="molecule type" value="Genomic_DNA"/>
</dbReference>
<organism evidence="5 6">
    <name type="scientific">Holtiella tumoricola</name>
    <dbReference type="NCBI Taxonomy" id="3018743"/>
    <lineage>
        <taxon>Bacteria</taxon>
        <taxon>Bacillati</taxon>
        <taxon>Bacillota</taxon>
        <taxon>Clostridia</taxon>
        <taxon>Lachnospirales</taxon>
        <taxon>Cellulosilyticaceae</taxon>
        <taxon>Holtiella</taxon>
    </lineage>
</organism>
<reference evidence="5" key="1">
    <citation type="journal article" date="2023" name="Int. J. Syst. Evol. Microbiol.">
        <title>&lt;i&gt;Holtiella tumoricola&lt;/i&gt; gen. nov. sp. nov., isolated from a human clinical sample.</title>
        <authorList>
            <person name="Allen-Vercoe E."/>
            <person name="Daigneault M.C."/>
            <person name="Vancuren S.J."/>
            <person name="Cochrane K."/>
            <person name="O'Neal L.L."/>
            <person name="Sankaranarayanan K."/>
            <person name="Lawson P.A."/>
        </authorList>
    </citation>
    <scope>NUCLEOTIDE SEQUENCE</scope>
    <source>
        <strain evidence="5">CC70A</strain>
    </source>
</reference>
<feature type="chain" id="PRO_5041216341" evidence="2">
    <location>
        <begin position="30"/>
        <end position="791"/>
    </location>
</feature>
<protein>
    <submittedName>
        <fullName evidence="5">S-layer homology domain-containing protein</fullName>
    </submittedName>
</protein>
<evidence type="ECO:0000313" key="5">
    <source>
        <dbReference type="EMBL" id="MDA3732803.1"/>
    </source>
</evidence>
<evidence type="ECO:0000259" key="4">
    <source>
        <dbReference type="PROSITE" id="PS51272"/>
    </source>
</evidence>
<dbReference type="SMART" id="SM00409">
    <property type="entry name" value="IG"/>
    <property type="match status" value="1"/>
</dbReference>
<feature type="signal peptide" evidence="2">
    <location>
        <begin position="1"/>
        <end position="29"/>
    </location>
</feature>
<dbReference type="InterPro" id="IPR051465">
    <property type="entry name" value="Cell_Envelope_Struct_Comp"/>
</dbReference>
<keyword evidence="6" id="KW-1185">Reference proteome</keyword>
<sequence length="791" mass="89948">MKNCTLKSLIGLLVMTLALVTMQVIPVQAATFKGFKQDQETTSKQEIKVGDYIYYGTYLGKDILWYVAEKDEKGLLLYESNRYEQLQNSKKNIIDKIGKFTKENDLEDLDELFDVEEIPSLFSLITDGTINWADITAVYLDPNAIVFKLGEGTKQNPYTIYTEWKETPTLKANGNQVTLYNVELVGTKVTGEVIPTIVVDGVSQSISNINYDGDKNTLVYQLYQPIKQGQSVQFTYSLAQDATTAIAKAGDKVVLKQVSTAVKNETVDYVPQPVTLTKGLQNEGVKLGDSRTLSVIAKGEGVLTFNWYKEGNWIYGETFNSSNQDVTSSYVIKNIRKEDLGKYRVEISNDINKLESSCTVNLLQQYQVRTATYPVEAGALTNNSINQDGIYTINDVATVTATPKGYYRFTNWTENGKEVSRDRSYSFAVTQDRNLVANFYYDKPVVIPQYTIYVTINPKDTGTVRGDYTYNKGEYVTVKAKAKEGYIFENWTEDGKVVSRNEEYSFTVERERRLKANFTEEQPKELSFKQAWRALSSRQQKAIEENFEEYLPYTTLEETLSLDELEGLTKGYFTKDQLREVKRDLSLLEDIGIDLDWEVVELRRVSSVSFKDLGRNHWAYSNITELAKRGIVAGYPDGTFRPSKPLTVEDTFTFLDRVLLLNDQTEVQQPRSTVEKYMTNSRSWAFDSMASVGSKLEEKMLRQVGRMEDTYLSRGQLAQVLFEVTNGNLKKIKPLVLFTDTRYSEYEDGINYCIRTGLLEGTTATTMEPNKAVTRAEMMTILMRLDAALNQ</sequence>
<dbReference type="InterPro" id="IPR013783">
    <property type="entry name" value="Ig-like_fold"/>
</dbReference>
<feature type="domain" description="Ig-like" evidence="3">
    <location>
        <begin position="271"/>
        <end position="361"/>
    </location>
</feature>
<dbReference type="Pfam" id="PF18998">
    <property type="entry name" value="Flg_new_2"/>
    <property type="match status" value="2"/>
</dbReference>
<dbReference type="InterPro" id="IPR007110">
    <property type="entry name" value="Ig-like_dom"/>
</dbReference>
<dbReference type="InterPro" id="IPR044060">
    <property type="entry name" value="Bacterial_rp_domain"/>
</dbReference>
<evidence type="ECO:0000259" key="3">
    <source>
        <dbReference type="PROSITE" id="PS50835"/>
    </source>
</evidence>
<feature type="domain" description="SLH" evidence="4">
    <location>
        <begin position="606"/>
        <end position="669"/>
    </location>
</feature>
<dbReference type="SUPFAM" id="SSF48726">
    <property type="entry name" value="Immunoglobulin"/>
    <property type="match status" value="1"/>
</dbReference>
<dbReference type="InterPro" id="IPR003599">
    <property type="entry name" value="Ig_sub"/>
</dbReference>
<dbReference type="InterPro" id="IPR013098">
    <property type="entry name" value="Ig_I-set"/>
</dbReference>
<evidence type="ECO:0000256" key="2">
    <source>
        <dbReference type="SAM" id="SignalP"/>
    </source>
</evidence>